<evidence type="ECO:0000313" key="2">
    <source>
        <dbReference type="Proteomes" id="UP000799755"/>
    </source>
</evidence>
<dbReference type="EMBL" id="MU003562">
    <property type="protein sequence ID" value="KAF2462798.1"/>
    <property type="molecule type" value="Genomic_DNA"/>
</dbReference>
<gene>
    <name evidence="1" type="ORF">BDR25DRAFT_363539</name>
</gene>
<name>A0ACB6Q7G2_9PLEO</name>
<keyword evidence="2" id="KW-1185">Reference proteome</keyword>
<protein>
    <submittedName>
        <fullName evidence="1">Uncharacterized protein</fullName>
    </submittedName>
</protein>
<reference evidence="1" key="1">
    <citation type="journal article" date="2020" name="Stud. Mycol.">
        <title>101 Dothideomycetes genomes: a test case for predicting lifestyles and emergence of pathogens.</title>
        <authorList>
            <person name="Haridas S."/>
            <person name="Albert R."/>
            <person name="Binder M."/>
            <person name="Bloem J."/>
            <person name="Labutti K."/>
            <person name="Salamov A."/>
            <person name="Andreopoulos B."/>
            <person name="Baker S."/>
            <person name="Barry K."/>
            <person name="Bills G."/>
            <person name="Bluhm B."/>
            <person name="Cannon C."/>
            <person name="Castanera R."/>
            <person name="Culley D."/>
            <person name="Daum C."/>
            <person name="Ezra D."/>
            <person name="Gonzalez J."/>
            <person name="Henrissat B."/>
            <person name="Kuo A."/>
            <person name="Liang C."/>
            <person name="Lipzen A."/>
            <person name="Lutzoni F."/>
            <person name="Magnuson J."/>
            <person name="Mondo S."/>
            <person name="Nolan M."/>
            <person name="Ohm R."/>
            <person name="Pangilinan J."/>
            <person name="Park H.-J."/>
            <person name="Ramirez L."/>
            <person name="Alfaro M."/>
            <person name="Sun H."/>
            <person name="Tritt A."/>
            <person name="Yoshinaga Y."/>
            <person name="Zwiers L.-H."/>
            <person name="Turgeon B."/>
            <person name="Goodwin S."/>
            <person name="Spatafora J."/>
            <person name="Crous P."/>
            <person name="Grigoriev I."/>
        </authorList>
    </citation>
    <scope>NUCLEOTIDE SEQUENCE</scope>
    <source>
        <strain evidence="1">ATCC 200398</strain>
    </source>
</reference>
<comment type="caution">
    <text evidence="1">The sequence shown here is derived from an EMBL/GenBank/DDBJ whole genome shotgun (WGS) entry which is preliminary data.</text>
</comment>
<evidence type="ECO:0000313" key="1">
    <source>
        <dbReference type="EMBL" id="KAF2462798.1"/>
    </source>
</evidence>
<sequence length="564" mass="63386">MDGACPVHMYELDTAVAFVLGPDLWKYRKQRCPFSEVHEGGSAKEIVSLPEIPEFLEREPFLRKVTQGLLLCIMLSPLSLYDRMAEVNIENVHTDDTVVSAIASVQAILTINVPQTTHQSFPARSGKSLSVLYFTLNATITNISLYICVFSALLDTLHVFLTLGEPEGLRYIHHLSSYKIRVSLVFILKESCPWLYLNDNCQSWKGLQMCIRNNDLHIPGLTCPRPPTISTTSPFFIPSQSQQSRIRGLAIHCNGVSPSYHGSQYQIPLTLGNSCHCGLEYGTLYLFSNGIFTEVSLPSPFEIEIAVSPIALDISPPNVGIYVSKGGIYDFANDVAGSSPAFSGRRKVSDSITNTVSKMPNPGANLYAAMQLDFRIIGEKQYVASRLIEPVSERMVMRRIFRDNWLRNLIVIRKGSHSCSITWIIIQTTKSREGNFEDPIAKNFASSPESRWRGEKDTAIILKGFTPCDPTRNGNPYKVIIRITPAHWHRWYTLQNRVCCGNFRLFTSRSSPARAPHRRAAVPHNPAHGPSDTQSTQNFLPYQPLPSWKRVRTAFLRELSLKRL</sequence>
<accession>A0ACB6Q7G2</accession>
<dbReference type="Proteomes" id="UP000799755">
    <property type="component" value="Unassembled WGS sequence"/>
</dbReference>
<proteinExistence type="predicted"/>
<organism evidence="1 2">
    <name type="scientific">Lindgomyces ingoldianus</name>
    <dbReference type="NCBI Taxonomy" id="673940"/>
    <lineage>
        <taxon>Eukaryota</taxon>
        <taxon>Fungi</taxon>
        <taxon>Dikarya</taxon>
        <taxon>Ascomycota</taxon>
        <taxon>Pezizomycotina</taxon>
        <taxon>Dothideomycetes</taxon>
        <taxon>Pleosporomycetidae</taxon>
        <taxon>Pleosporales</taxon>
        <taxon>Lindgomycetaceae</taxon>
        <taxon>Lindgomyces</taxon>
    </lineage>
</organism>